<dbReference type="EMBL" id="JASNRB020000031">
    <property type="protein sequence ID" value="MFJ1472013.1"/>
    <property type="molecule type" value="Genomic_DNA"/>
</dbReference>
<gene>
    <name evidence="1" type="ORF">QPK29_030205</name>
</gene>
<name>A0ACC7MIQ0_9BURK</name>
<evidence type="ECO:0000313" key="1">
    <source>
        <dbReference type="EMBL" id="MFJ1472013.1"/>
    </source>
</evidence>
<keyword evidence="2" id="KW-1185">Reference proteome</keyword>
<comment type="caution">
    <text evidence="1">The sequence shown here is derived from an EMBL/GenBank/DDBJ whole genome shotgun (WGS) entry which is preliminary data.</text>
</comment>
<dbReference type="Proteomes" id="UP001168096">
    <property type="component" value="Unassembled WGS sequence"/>
</dbReference>
<reference evidence="1" key="1">
    <citation type="submission" date="2024-11" db="EMBL/GenBank/DDBJ databases">
        <title>Description of Massilia orientalis sp. nov., isolated from rhizosphere soil of Ageratina adenophora.</title>
        <authorList>
            <person name="Wang Y."/>
        </authorList>
    </citation>
    <scope>NUCLEOTIDE SEQUENCE</scope>
    <source>
        <strain evidence="1">YIM B02787</strain>
    </source>
</reference>
<accession>A0ACC7MIQ0</accession>
<proteinExistence type="predicted"/>
<protein>
    <submittedName>
        <fullName evidence="1">Uncharacterized protein</fullName>
    </submittedName>
</protein>
<organism evidence="1 2">
    <name type="scientific">Massilia orientalis</name>
    <dbReference type="NCBI Taxonomy" id="3050128"/>
    <lineage>
        <taxon>Bacteria</taxon>
        <taxon>Pseudomonadati</taxon>
        <taxon>Pseudomonadota</taxon>
        <taxon>Betaproteobacteria</taxon>
        <taxon>Burkholderiales</taxon>
        <taxon>Oxalobacteraceae</taxon>
        <taxon>Telluria group</taxon>
        <taxon>Massilia</taxon>
    </lineage>
</organism>
<evidence type="ECO:0000313" key="2">
    <source>
        <dbReference type="Proteomes" id="UP001168096"/>
    </source>
</evidence>
<sequence>MRLEPGGVWITPPVAEGVRPETPLIPKIPAENQVHIAAAVEVAKRSDVIVLVVWDKEQVTRETVRFVTPATPLCCPSTATRMRWSRP</sequence>